<name>A0AAD5SJS2_9FUNG</name>
<dbReference type="Proteomes" id="UP001212841">
    <property type="component" value="Unassembled WGS sequence"/>
</dbReference>
<dbReference type="AlphaFoldDB" id="A0AAD5SJS2"/>
<dbReference type="EMBL" id="JADGJD010000035">
    <property type="protein sequence ID" value="KAJ3056395.1"/>
    <property type="molecule type" value="Genomic_DNA"/>
</dbReference>
<comment type="caution">
    <text evidence="2">The sequence shown here is derived from an EMBL/GenBank/DDBJ whole genome shotgun (WGS) entry which is preliminary data.</text>
</comment>
<feature type="compositionally biased region" description="Basic and acidic residues" evidence="1">
    <location>
        <begin position="55"/>
        <end position="79"/>
    </location>
</feature>
<protein>
    <submittedName>
        <fullName evidence="2">Uncharacterized protein</fullName>
    </submittedName>
</protein>
<proteinExistence type="predicted"/>
<keyword evidence="3" id="KW-1185">Reference proteome</keyword>
<organism evidence="2 3">
    <name type="scientific">Rhizophlyctis rosea</name>
    <dbReference type="NCBI Taxonomy" id="64517"/>
    <lineage>
        <taxon>Eukaryota</taxon>
        <taxon>Fungi</taxon>
        <taxon>Fungi incertae sedis</taxon>
        <taxon>Chytridiomycota</taxon>
        <taxon>Chytridiomycota incertae sedis</taxon>
        <taxon>Chytridiomycetes</taxon>
        <taxon>Rhizophlyctidales</taxon>
        <taxon>Rhizophlyctidaceae</taxon>
        <taxon>Rhizophlyctis</taxon>
    </lineage>
</organism>
<feature type="region of interest" description="Disordered" evidence="1">
    <location>
        <begin position="244"/>
        <end position="338"/>
    </location>
</feature>
<feature type="region of interest" description="Disordered" evidence="1">
    <location>
        <begin position="1"/>
        <end position="82"/>
    </location>
</feature>
<feature type="compositionally biased region" description="Polar residues" evidence="1">
    <location>
        <begin position="1"/>
        <end position="10"/>
    </location>
</feature>
<evidence type="ECO:0000313" key="2">
    <source>
        <dbReference type="EMBL" id="KAJ3056395.1"/>
    </source>
</evidence>
<feature type="compositionally biased region" description="Basic and acidic residues" evidence="1">
    <location>
        <begin position="313"/>
        <end position="338"/>
    </location>
</feature>
<dbReference type="InterPro" id="IPR032727">
    <property type="entry name" value="CLAMP"/>
</dbReference>
<sequence length="410" mass="45479">MSTTTSQTAIPPQPNPSRSTPPSSGRERRPPSSRGFAKQNSKTEIGIVAGAATGKRKDGRERKEREKSVRDVNETEERGTPVPLTYSLFSPEQLADLGDADVDEAVNKVARFLSLATWREDLQTNILVSFHFCNYLFAKDNNFTPQQIGALCAIMKTVLDRSVEKALPLPEAVALFRKLLLGHFSPTVSSDSEPELGSWEIFGFREVKLATDWAASGLFPHYRLHYYVLTTDQERQNVDLSLTLEYPQIPTTPPRTEPTSDTSTHEVEPVPGAQPTDTLAEKSDGLNGATAHIDRTWPPPLSDSTTLEEYEAELERKRMEEERIMEEEQKRREAEEDAGERLIRIPGIEAILKILHPAAANPFAVLTPEHIKQLAGESVVAALASVTGDVERALEEQKQRFLSSVGKVIG</sequence>
<gene>
    <name evidence="2" type="ORF">HK097_007124</name>
</gene>
<accession>A0AAD5SJS2</accession>
<evidence type="ECO:0000313" key="3">
    <source>
        <dbReference type="Proteomes" id="UP001212841"/>
    </source>
</evidence>
<reference evidence="2" key="1">
    <citation type="submission" date="2020-05" db="EMBL/GenBank/DDBJ databases">
        <title>Phylogenomic resolution of chytrid fungi.</title>
        <authorList>
            <person name="Stajich J.E."/>
            <person name="Amses K."/>
            <person name="Simmons R."/>
            <person name="Seto K."/>
            <person name="Myers J."/>
            <person name="Bonds A."/>
            <person name="Quandt C.A."/>
            <person name="Barry K."/>
            <person name="Liu P."/>
            <person name="Grigoriev I."/>
            <person name="Longcore J.E."/>
            <person name="James T.Y."/>
        </authorList>
    </citation>
    <scope>NUCLEOTIDE SEQUENCE</scope>
    <source>
        <strain evidence="2">JEL0318</strain>
    </source>
</reference>
<dbReference type="PANTHER" id="PTHR28457">
    <property type="entry name" value="COILED-COIL DOMAIN-CONTAINING PROTEIN 189"/>
    <property type="match status" value="1"/>
</dbReference>
<dbReference type="PANTHER" id="PTHR28457:SF1">
    <property type="entry name" value="CILIA- AND FLAGELLA-ASSOCIATED PROTEIN 119"/>
    <property type="match status" value="1"/>
</dbReference>
<dbReference type="Pfam" id="PF14769">
    <property type="entry name" value="CLAMP"/>
    <property type="match status" value="1"/>
</dbReference>
<evidence type="ECO:0000256" key="1">
    <source>
        <dbReference type="SAM" id="MobiDB-lite"/>
    </source>
</evidence>